<dbReference type="InterPro" id="IPR001680">
    <property type="entry name" value="WD40_rpt"/>
</dbReference>
<dbReference type="PRINTS" id="PR00320">
    <property type="entry name" value="GPROTEINBRPT"/>
</dbReference>
<dbReference type="PROSITE" id="PS50294">
    <property type="entry name" value="WD_REPEATS_REGION"/>
    <property type="match status" value="3"/>
</dbReference>
<dbReference type="Gene3D" id="2.130.10.10">
    <property type="entry name" value="YVTN repeat-like/Quinoprotein amine dehydrogenase"/>
    <property type="match status" value="1"/>
</dbReference>
<dbReference type="Pfam" id="PF12265">
    <property type="entry name" value="CAF1C_H4-bd"/>
    <property type="match status" value="1"/>
</dbReference>
<name>A0A482XRD7_LAOST</name>
<dbReference type="InterPro" id="IPR051972">
    <property type="entry name" value="Glutamate-rich_WD_repeat"/>
</dbReference>
<dbReference type="STRING" id="195883.A0A482XRD7"/>
<protein>
    <recommendedName>
        <fullName evidence="5">Glutamate-rich WD repeat-containing protein 1</fullName>
    </recommendedName>
</protein>
<comment type="caution">
    <text evidence="9">The sequence shown here is derived from an EMBL/GenBank/DDBJ whole genome shotgun (WGS) entry which is preliminary data.</text>
</comment>
<evidence type="ECO:0000313" key="9">
    <source>
        <dbReference type="EMBL" id="RZF48244.1"/>
    </source>
</evidence>
<feature type="domain" description="Histone-binding protein RBBP4-like N-terminal" evidence="8">
    <location>
        <begin position="42"/>
        <end position="109"/>
    </location>
</feature>
<evidence type="ECO:0000256" key="3">
    <source>
        <dbReference type="ARBA" id="ARBA00022737"/>
    </source>
</evidence>
<dbReference type="Proteomes" id="UP000291343">
    <property type="component" value="Unassembled WGS sequence"/>
</dbReference>
<dbReference type="GO" id="GO:0042254">
    <property type="term" value="P:ribosome biogenesis"/>
    <property type="evidence" value="ECO:0007669"/>
    <property type="project" value="TreeGrafter"/>
</dbReference>
<gene>
    <name evidence="9" type="ORF">LSTR_LSTR006211</name>
</gene>
<keyword evidence="10" id="KW-1185">Reference proteome</keyword>
<evidence type="ECO:0000256" key="4">
    <source>
        <dbReference type="ARBA" id="ARBA00023242"/>
    </source>
</evidence>
<dbReference type="OrthoDB" id="2161379at2759"/>
<dbReference type="EMBL" id="QKKF02002619">
    <property type="protein sequence ID" value="RZF48244.1"/>
    <property type="molecule type" value="Genomic_DNA"/>
</dbReference>
<feature type="compositionally biased region" description="Acidic residues" evidence="7">
    <location>
        <begin position="1"/>
        <end position="20"/>
    </location>
</feature>
<evidence type="ECO:0000256" key="6">
    <source>
        <dbReference type="PROSITE-ProRule" id="PRU00221"/>
    </source>
</evidence>
<evidence type="ECO:0000256" key="2">
    <source>
        <dbReference type="ARBA" id="ARBA00022574"/>
    </source>
</evidence>
<dbReference type="SMR" id="A0A482XRD7"/>
<organism evidence="9 10">
    <name type="scientific">Laodelphax striatellus</name>
    <name type="common">Small brown planthopper</name>
    <name type="synonym">Delphax striatella</name>
    <dbReference type="NCBI Taxonomy" id="195883"/>
    <lineage>
        <taxon>Eukaryota</taxon>
        <taxon>Metazoa</taxon>
        <taxon>Ecdysozoa</taxon>
        <taxon>Arthropoda</taxon>
        <taxon>Hexapoda</taxon>
        <taxon>Insecta</taxon>
        <taxon>Pterygota</taxon>
        <taxon>Neoptera</taxon>
        <taxon>Paraneoptera</taxon>
        <taxon>Hemiptera</taxon>
        <taxon>Auchenorrhyncha</taxon>
        <taxon>Fulgoroidea</taxon>
        <taxon>Delphacidae</taxon>
        <taxon>Criomorphinae</taxon>
        <taxon>Laodelphax</taxon>
    </lineage>
</organism>
<evidence type="ECO:0000256" key="5">
    <source>
        <dbReference type="ARBA" id="ARBA00040876"/>
    </source>
</evidence>
<dbReference type="PANTHER" id="PTHR45903">
    <property type="entry name" value="GLUTAMATE-RICH WD REPEAT-CONTAINING PROTEIN 1"/>
    <property type="match status" value="1"/>
</dbReference>
<dbReference type="SUPFAM" id="SSF50978">
    <property type="entry name" value="WD40 repeat-like"/>
    <property type="match status" value="1"/>
</dbReference>
<feature type="repeat" description="WD" evidence="6">
    <location>
        <begin position="349"/>
        <end position="391"/>
    </location>
</feature>
<dbReference type="InterPro" id="IPR019775">
    <property type="entry name" value="WD40_repeat_CS"/>
</dbReference>
<dbReference type="InterPro" id="IPR020472">
    <property type="entry name" value="WD40_PAC1"/>
</dbReference>
<evidence type="ECO:0000256" key="7">
    <source>
        <dbReference type="SAM" id="MobiDB-lite"/>
    </source>
</evidence>
<reference evidence="9 10" key="1">
    <citation type="journal article" date="2017" name="Gigascience">
        <title>Genome sequence of the small brown planthopper, Laodelphax striatellus.</title>
        <authorList>
            <person name="Zhu J."/>
            <person name="Jiang F."/>
            <person name="Wang X."/>
            <person name="Yang P."/>
            <person name="Bao Y."/>
            <person name="Zhao W."/>
            <person name="Wang W."/>
            <person name="Lu H."/>
            <person name="Wang Q."/>
            <person name="Cui N."/>
            <person name="Li J."/>
            <person name="Chen X."/>
            <person name="Luo L."/>
            <person name="Yu J."/>
            <person name="Kang L."/>
            <person name="Cui F."/>
        </authorList>
    </citation>
    <scope>NUCLEOTIDE SEQUENCE [LARGE SCALE GENOMIC DNA]</scope>
    <source>
        <strain evidence="9">Lst14</strain>
    </source>
</reference>
<dbReference type="InterPro" id="IPR036322">
    <property type="entry name" value="WD40_repeat_dom_sf"/>
</dbReference>
<feature type="region of interest" description="Disordered" evidence="7">
    <location>
        <begin position="1"/>
        <end position="40"/>
    </location>
</feature>
<feature type="repeat" description="WD" evidence="6">
    <location>
        <begin position="257"/>
        <end position="299"/>
    </location>
</feature>
<feature type="repeat" description="WD" evidence="6">
    <location>
        <begin position="304"/>
        <end position="338"/>
    </location>
</feature>
<keyword evidence="4" id="KW-0539">Nucleus</keyword>
<dbReference type="InterPro" id="IPR022052">
    <property type="entry name" value="Histone-bd_RBBP4-like_N"/>
</dbReference>
<keyword evidence="3" id="KW-0677">Repeat</keyword>
<dbReference type="PROSITE" id="PS50082">
    <property type="entry name" value="WD_REPEATS_2"/>
    <property type="match status" value="3"/>
</dbReference>
<feature type="compositionally biased region" description="Acidic residues" evidence="7">
    <location>
        <begin position="119"/>
        <end position="132"/>
    </location>
</feature>
<dbReference type="PROSITE" id="PS00678">
    <property type="entry name" value="WD_REPEATS_1"/>
    <property type="match status" value="2"/>
</dbReference>
<sequence length="444" mass="49820">MDDDIENSSAEDEMETEDGNEATTTETKRSVYLPGMPVEDGEKLVPDQSAYIMLHNAKTGPPCLSFDVLRDDLGDNRDSYPMTTYLVSGTQAESANKNSVIVMKFSNMHQTQKHKLNSDDEDSDDSEEETEEEIAKRPVMDFLQLRHHGCVNRIRSTVHNSTVMCAVWSEMGKVTILDLKPHLQTVDSPVLPNSCKNMINKREEVKPMFVFTGHQTEGFAVDWSSAAPGVLATGDCRRNIHVWKPNEGSWTVDQRPLIGHTKSVEDLQWSPNESNVLASCSVDKSIRIWDVRESPTQACKLTVEDAHESDVNVISWNKKEPFIVSGGDDGLLHVWDLRMFQKGKQVAKLKHHQAPVTTVEWHPTDSSVFASGGEDHQIAIWDLEAERDAINEEEDEDVLDVPPQLLFIHQGQKDIKELHWHSQLTGVLLSTAASGINIFRTISV</sequence>
<dbReference type="AlphaFoldDB" id="A0A482XRD7"/>
<evidence type="ECO:0000259" key="8">
    <source>
        <dbReference type="Pfam" id="PF12265"/>
    </source>
</evidence>
<evidence type="ECO:0000313" key="10">
    <source>
        <dbReference type="Proteomes" id="UP000291343"/>
    </source>
</evidence>
<comment type="subcellular location">
    <subcellularLocation>
        <location evidence="1">Nucleus</location>
    </subcellularLocation>
</comment>
<evidence type="ECO:0000256" key="1">
    <source>
        <dbReference type="ARBA" id="ARBA00004123"/>
    </source>
</evidence>
<dbReference type="InParanoid" id="A0A482XRD7"/>
<dbReference type="Pfam" id="PF00400">
    <property type="entry name" value="WD40"/>
    <property type="match status" value="3"/>
</dbReference>
<dbReference type="PANTHER" id="PTHR45903:SF1">
    <property type="entry name" value="GLUTAMATE-RICH WD REPEAT-CONTAINING PROTEIN 1"/>
    <property type="match status" value="1"/>
</dbReference>
<dbReference type="GO" id="GO:0005730">
    <property type="term" value="C:nucleolus"/>
    <property type="evidence" value="ECO:0007669"/>
    <property type="project" value="TreeGrafter"/>
</dbReference>
<accession>A0A482XRD7</accession>
<dbReference type="InterPro" id="IPR015943">
    <property type="entry name" value="WD40/YVTN_repeat-like_dom_sf"/>
</dbReference>
<dbReference type="FunCoup" id="A0A482XRD7">
    <property type="interactions" value="1150"/>
</dbReference>
<dbReference type="SMART" id="SM00320">
    <property type="entry name" value="WD40"/>
    <property type="match status" value="5"/>
</dbReference>
<keyword evidence="2 6" id="KW-0853">WD repeat</keyword>
<feature type="region of interest" description="Disordered" evidence="7">
    <location>
        <begin position="110"/>
        <end position="134"/>
    </location>
</feature>
<proteinExistence type="predicted"/>